<dbReference type="InterPro" id="IPR035969">
    <property type="entry name" value="Rab-GAP_TBC_sf"/>
</dbReference>
<dbReference type="Pfam" id="PF00566">
    <property type="entry name" value="RabGAP-TBC"/>
    <property type="match status" value="1"/>
</dbReference>
<feature type="domain" description="Rab-GAP TBC" evidence="2">
    <location>
        <begin position="108"/>
        <end position="146"/>
    </location>
</feature>
<dbReference type="SUPFAM" id="SSF47923">
    <property type="entry name" value="Ypt/Rab-GAP domain of gyp1p"/>
    <property type="match status" value="1"/>
</dbReference>
<dbReference type="Gene3D" id="1.10.8.270">
    <property type="entry name" value="putative rabgap domain of human tbc1 domain family member 14 like domains"/>
    <property type="match status" value="1"/>
</dbReference>
<keyword evidence="4" id="KW-1185">Reference proteome</keyword>
<organism evidence="3 4">
    <name type="scientific">Phakopsora pachyrhizi</name>
    <name type="common">Asian soybean rust disease fungus</name>
    <dbReference type="NCBI Taxonomy" id="170000"/>
    <lineage>
        <taxon>Eukaryota</taxon>
        <taxon>Fungi</taxon>
        <taxon>Dikarya</taxon>
        <taxon>Basidiomycota</taxon>
        <taxon>Pucciniomycotina</taxon>
        <taxon>Pucciniomycetes</taxon>
        <taxon>Pucciniales</taxon>
        <taxon>Phakopsoraceae</taxon>
        <taxon>Phakopsora</taxon>
    </lineage>
</organism>
<accession>A0AAV0BT25</accession>
<dbReference type="AlphaFoldDB" id="A0AAV0BT25"/>
<feature type="compositionally biased region" description="Basic and acidic residues" evidence="1">
    <location>
        <begin position="380"/>
        <end position="392"/>
    </location>
</feature>
<dbReference type="InterPro" id="IPR000195">
    <property type="entry name" value="Rab-GAP-TBC_dom"/>
</dbReference>
<evidence type="ECO:0000256" key="1">
    <source>
        <dbReference type="SAM" id="MobiDB-lite"/>
    </source>
</evidence>
<name>A0AAV0BT25_PHAPC</name>
<evidence type="ECO:0000313" key="4">
    <source>
        <dbReference type="Proteomes" id="UP001153365"/>
    </source>
</evidence>
<protein>
    <recommendedName>
        <fullName evidence="2">Rab-GAP TBC domain-containing protein</fullName>
    </recommendedName>
</protein>
<proteinExistence type="predicted"/>
<sequence>MDKNAYLKSFQIFLNNNNQSTPQSSKPIDPYLLKHLVLNVFDQLNLTINNNLNHGSRQLSILLPSSSTPKLIIQAPSPTSPSNSKLELELSSINLSQNQNTDESYKFTYRDLLTRLLTVWSALNPGISYVQGMNLIGSVLIYVYKNTNLRNHSTPGQPVHHSDFDIKDTQEEDLSKHFENVEADTCFDLLDLIKIWDSILAIKLNTMTHQAQKTSEEDDSNQIIQESLLLWQQQSAEDLNDELPFRTFSRAQTKIGDKEIEDEPFWEEDFEEDGFNKYKGPWLGTSISRLASRFPWTPDTCHRGPPRTDWDMGLSAQNRLSRNSQGTVDEVKKQIELGLLGSSKGRIQLVVLMNLHLKFRNKERTKEIQDLSQSLDMTNDDSRENRREPTRQ</sequence>
<gene>
    <name evidence="3" type="ORF">PPACK8108_LOCUS26000</name>
</gene>
<dbReference type="EMBL" id="CALTRL010006347">
    <property type="protein sequence ID" value="CAH7690600.1"/>
    <property type="molecule type" value="Genomic_DNA"/>
</dbReference>
<evidence type="ECO:0000313" key="3">
    <source>
        <dbReference type="EMBL" id="CAH7690600.1"/>
    </source>
</evidence>
<dbReference type="Proteomes" id="UP001153365">
    <property type="component" value="Unassembled WGS sequence"/>
</dbReference>
<comment type="caution">
    <text evidence="3">The sequence shown here is derived from an EMBL/GenBank/DDBJ whole genome shotgun (WGS) entry which is preliminary data.</text>
</comment>
<reference evidence="3" key="1">
    <citation type="submission" date="2022-06" db="EMBL/GenBank/DDBJ databases">
        <authorList>
            <consortium name="SYNGENTA / RWTH Aachen University"/>
        </authorList>
    </citation>
    <scope>NUCLEOTIDE SEQUENCE</scope>
</reference>
<feature type="region of interest" description="Disordered" evidence="1">
    <location>
        <begin position="368"/>
        <end position="392"/>
    </location>
</feature>
<evidence type="ECO:0000259" key="2">
    <source>
        <dbReference type="Pfam" id="PF00566"/>
    </source>
</evidence>